<dbReference type="CDD" id="cd09725">
    <property type="entry name" value="Cas2_I_II_III"/>
    <property type="match status" value="1"/>
</dbReference>
<evidence type="ECO:0000256" key="8">
    <source>
        <dbReference type="ARBA" id="ARBA00023118"/>
    </source>
</evidence>
<keyword evidence="6 9" id="KW-0378">Hydrolase</keyword>
<evidence type="ECO:0000256" key="9">
    <source>
        <dbReference type="HAMAP-Rule" id="MF_01471"/>
    </source>
</evidence>
<reference evidence="10 11" key="1">
    <citation type="journal article" date="2015" name="BMC Microbiol.">
        <title>Lactobacillus ruminis strains cluster according to their mammalian gut source.</title>
        <authorList>
            <person name="O' Donnell M.M."/>
            <person name="Harris H.M."/>
            <person name="Lynch D.B."/>
            <person name="Ross R.P."/>
            <person name="O'Toole P.W."/>
        </authorList>
    </citation>
    <scope>NUCLEOTIDE SEQUENCE [LARGE SCALE GENOMIC DNA]</scope>
    <source>
        <strain evidence="10 11">DPC 6832</strain>
    </source>
</reference>
<dbReference type="Gene3D" id="3.30.70.240">
    <property type="match status" value="1"/>
</dbReference>
<evidence type="ECO:0000256" key="3">
    <source>
        <dbReference type="ARBA" id="ARBA00022722"/>
    </source>
</evidence>
<comment type="cofactor">
    <cofactor evidence="1 9">
        <name>Mg(2+)</name>
        <dbReference type="ChEBI" id="CHEBI:18420"/>
    </cofactor>
</comment>
<dbReference type="GO" id="GO:0046872">
    <property type="term" value="F:metal ion binding"/>
    <property type="evidence" value="ECO:0007669"/>
    <property type="project" value="UniProtKB-UniRule"/>
</dbReference>
<dbReference type="InterPro" id="IPR019199">
    <property type="entry name" value="Virulence_VapD/CRISPR_Cas2"/>
</dbReference>
<evidence type="ECO:0000256" key="6">
    <source>
        <dbReference type="ARBA" id="ARBA00022801"/>
    </source>
</evidence>
<dbReference type="GO" id="GO:0016787">
    <property type="term" value="F:hydrolase activity"/>
    <property type="evidence" value="ECO:0007669"/>
    <property type="project" value="UniProtKB-KW"/>
</dbReference>
<dbReference type="InterPro" id="IPR021127">
    <property type="entry name" value="CRISPR_associated_Cas2"/>
</dbReference>
<keyword evidence="8 9" id="KW-0051">Antiviral defense</keyword>
<evidence type="ECO:0000256" key="1">
    <source>
        <dbReference type="ARBA" id="ARBA00001946"/>
    </source>
</evidence>
<accession>A0A837DVP6</accession>
<dbReference type="GO" id="GO:0043571">
    <property type="term" value="P:maintenance of CRISPR repeat elements"/>
    <property type="evidence" value="ECO:0007669"/>
    <property type="project" value="UniProtKB-UniRule"/>
</dbReference>
<name>A0A837DVP6_9LACO</name>
<dbReference type="GO" id="GO:0004521">
    <property type="term" value="F:RNA endonuclease activity"/>
    <property type="evidence" value="ECO:0007669"/>
    <property type="project" value="InterPro"/>
</dbReference>
<dbReference type="AlphaFoldDB" id="A0A837DVP6"/>
<proteinExistence type="inferred from homology"/>
<comment type="similarity">
    <text evidence="2 9">Belongs to the CRISPR-associated endoribonuclease Cas2 protein family.</text>
</comment>
<dbReference type="Pfam" id="PF09827">
    <property type="entry name" value="CRISPR_Cas2"/>
    <property type="match status" value="1"/>
</dbReference>
<comment type="subunit">
    <text evidence="9">Homodimer, forms a heterotetramer with a Cas1 homodimer.</text>
</comment>
<gene>
    <name evidence="9" type="primary">cas2</name>
    <name evidence="10" type="ORF">LRN_0899</name>
</gene>
<evidence type="ECO:0000256" key="4">
    <source>
        <dbReference type="ARBA" id="ARBA00022723"/>
    </source>
</evidence>
<dbReference type="Proteomes" id="UP000031011">
    <property type="component" value="Unassembled WGS sequence"/>
</dbReference>
<dbReference type="PANTHER" id="PTHR34405:SF1">
    <property type="entry name" value="CRISPR-ASSOCIATED ENDORIBONUCLEASE CAS2"/>
    <property type="match status" value="1"/>
</dbReference>
<keyword evidence="7 9" id="KW-0460">Magnesium</keyword>
<evidence type="ECO:0000256" key="2">
    <source>
        <dbReference type="ARBA" id="ARBA00009959"/>
    </source>
</evidence>
<keyword evidence="3 9" id="KW-0540">Nuclease</keyword>
<dbReference type="PANTHER" id="PTHR34405">
    <property type="entry name" value="CRISPR-ASSOCIATED ENDORIBONUCLEASE CAS2"/>
    <property type="match status" value="1"/>
</dbReference>
<keyword evidence="4 9" id="KW-0479">Metal-binding</keyword>
<evidence type="ECO:0000256" key="5">
    <source>
        <dbReference type="ARBA" id="ARBA00022759"/>
    </source>
</evidence>
<keyword evidence="5 9" id="KW-0255">Endonuclease</keyword>
<organism evidence="10 11">
    <name type="scientific">Ligilactobacillus ruminis DPC 6832</name>
    <dbReference type="NCBI Taxonomy" id="1402208"/>
    <lineage>
        <taxon>Bacteria</taxon>
        <taxon>Bacillati</taxon>
        <taxon>Bacillota</taxon>
        <taxon>Bacilli</taxon>
        <taxon>Lactobacillales</taxon>
        <taxon>Lactobacillaceae</taxon>
        <taxon>Ligilactobacillus</taxon>
    </lineage>
</organism>
<comment type="function">
    <text evidence="9">CRISPR (clustered regularly interspaced short palindromic repeat), is an adaptive immune system that provides protection against mobile genetic elements (viruses, transposable elements and conjugative plasmids). CRISPR clusters contain sequences complementary to antecedent mobile elements and target invading nucleic acids. CRISPR clusters are transcribed and processed into CRISPR RNA (crRNA). Functions as a ssRNA-specific endoribonuclease. Involved in the integration of spacer DNA into the CRISPR cassette.</text>
</comment>
<dbReference type="EMBL" id="AWYA01000076">
    <property type="protein sequence ID" value="KIC04884.1"/>
    <property type="molecule type" value="Genomic_DNA"/>
</dbReference>
<feature type="binding site" evidence="9">
    <location>
        <position position="22"/>
    </location>
    <ligand>
        <name>Mg(2+)</name>
        <dbReference type="ChEBI" id="CHEBI:18420"/>
        <note>catalytic</note>
    </ligand>
</feature>
<protein>
    <recommendedName>
        <fullName evidence="9">CRISPR-associated endoribonuclease Cas2</fullName>
        <ecNumber evidence="9">3.1.-.-</ecNumber>
    </recommendedName>
</protein>
<evidence type="ECO:0000313" key="10">
    <source>
        <dbReference type="EMBL" id="KIC04884.1"/>
    </source>
</evidence>
<dbReference type="HAMAP" id="MF_01471">
    <property type="entry name" value="Cas2"/>
    <property type="match status" value="1"/>
</dbReference>
<dbReference type="SUPFAM" id="SSF143430">
    <property type="entry name" value="TTP0101/SSO1404-like"/>
    <property type="match status" value="1"/>
</dbReference>
<evidence type="ECO:0000256" key="7">
    <source>
        <dbReference type="ARBA" id="ARBA00022842"/>
    </source>
</evidence>
<evidence type="ECO:0000313" key="11">
    <source>
        <dbReference type="Proteomes" id="UP000031011"/>
    </source>
</evidence>
<dbReference type="NCBIfam" id="TIGR01573">
    <property type="entry name" value="cas2"/>
    <property type="match status" value="1"/>
</dbReference>
<sequence length="107" mass="12587">MMLNILLLKFGGDKLYVILVYDISVENNGSRRMRRVFKICKKYLTHIQNSVFEGELTVAKLNKLKSELSKWIDKDLDSIIIFKSRSNKWLIKEFWGMDTSADTSNFF</sequence>
<comment type="caution">
    <text evidence="10">The sequence shown here is derived from an EMBL/GenBank/DDBJ whole genome shotgun (WGS) entry which is preliminary data.</text>
</comment>
<dbReference type="EC" id="3.1.-.-" evidence="9"/>
<dbReference type="GO" id="GO:0051607">
    <property type="term" value="P:defense response to virus"/>
    <property type="evidence" value="ECO:0007669"/>
    <property type="project" value="UniProtKB-UniRule"/>
</dbReference>